<evidence type="ECO:0000313" key="1">
    <source>
        <dbReference type="EMBL" id="KAJ8731866.1"/>
    </source>
</evidence>
<sequence length="245" mass="28737">MMYTKIAALFILMAAAYCQDHHHHTVSLKTVVQHQTHHETPKKIEYHHIEEHKAPVQIHEVHVAPKQHAHAVTSQNIVRQKVYQIAPQRYFIPAKEPAPVHEIVAVETPVVQYKYVPVVPVHVVQQASHQEHKEVQHKEVVQHKKVVQHKEAHHKESHKEHHHEHHVDYYAHPKYEYEYKVEDPHTGDKKYQHESRDGDVVKGVYSLHEADGSIRTVKYTSDKKTGFNAEVSHKGHFTHEHHYHH</sequence>
<protein>
    <submittedName>
        <fullName evidence="1">Uncharacterized protein</fullName>
    </submittedName>
</protein>
<gene>
    <name evidence="1" type="ORF">PYW08_014596</name>
</gene>
<proteinExistence type="predicted"/>
<reference evidence="1" key="1">
    <citation type="submission" date="2023-03" db="EMBL/GenBank/DDBJ databases">
        <title>Chromosome-level genomes of two armyworms, Mythimna separata and Mythimna loreyi, provide insights into the biosynthesis and reception of sex pheromones.</title>
        <authorList>
            <person name="Zhao H."/>
        </authorList>
    </citation>
    <scope>NUCLEOTIDE SEQUENCE</scope>
    <source>
        <strain evidence="1">BeijingLab</strain>
    </source>
</reference>
<dbReference type="Proteomes" id="UP001231649">
    <property type="component" value="Chromosome 6"/>
</dbReference>
<organism evidence="1 2">
    <name type="scientific">Mythimna loreyi</name>
    <dbReference type="NCBI Taxonomy" id="667449"/>
    <lineage>
        <taxon>Eukaryota</taxon>
        <taxon>Metazoa</taxon>
        <taxon>Ecdysozoa</taxon>
        <taxon>Arthropoda</taxon>
        <taxon>Hexapoda</taxon>
        <taxon>Insecta</taxon>
        <taxon>Pterygota</taxon>
        <taxon>Neoptera</taxon>
        <taxon>Endopterygota</taxon>
        <taxon>Lepidoptera</taxon>
        <taxon>Glossata</taxon>
        <taxon>Ditrysia</taxon>
        <taxon>Noctuoidea</taxon>
        <taxon>Noctuidae</taxon>
        <taxon>Noctuinae</taxon>
        <taxon>Hadenini</taxon>
        <taxon>Mythimna</taxon>
    </lineage>
</organism>
<keyword evidence="2" id="KW-1185">Reference proteome</keyword>
<name>A0ACC2R6M5_9NEOP</name>
<comment type="caution">
    <text evidence="1">The sequence shown here is derived from an EMBL/GenBank/DDBJ whole genome shotgun (WGS) entry which is preliminary data.</text>
</comment>
<accession>A0ACC2R6M5</accession>
<dbReference type="EMBL" id="CM056782">
    <property type="protein sequence ID" value="KAJ8731866.1"/>
    <property type="molecule type" value="Genomic_DNA"/>
</dbReference>
<evidence type="ECO:0000313" key="2">
    <source>
        <dbReference type="Proteomes" id="UP001231649"/>
    </source>
</evidence>